<keyword evidence="2" id="KW-1185">Reference proteome</keyword>
<evidence type="ECO:0000313" key="1">
    <source>
        <dbReference type="EMBL" id="MPR36592.1"/>
    </source>
</evidence>
<protein>
    <submittedName>
        <fullName evidence="1">Uncharacterized protein</fullName>
    </submittedName>
</protein>
<comment type="caution">
    <text evidence="1">The sequence shown here is derived from an EMBL/GenBank/DDBJ whole genome shotgun (WGS) entry which is preliminary data.</text>
</comment>
<accession>A0A7C9FTC8</accession>
<dbReference type="RefSeq" id="WP_152764640.1">
    <property type="nucleotide sequence ID" value="NZ_WHLY01000002.1"/>
</dbReference>
<evidence type="ECO:0000313" key="2">
    <source>
        <dbReference type="Proteomes" id="UP000479293"/>
    </source>
</evidence>
<dbReference type="AlphaFoldDB" id="A0A7C9FTC8"/>
<proteinExistence type="predicted"/>
<reference evidence="1 2" key="1">
    <citation type="submission" date="2019-10" db="EMBL/GenBank/DDBJ databases">
        <title>Draft Genome Sequence of Cytophagaceae sp. SJW1-29.</title>
        <authorList>
            <person name="Choi A."/>
        </authorList>
    </citation>
    <scope>NUCLEOTIDE SEQUENCE [LARGE SCALE GENOMIC DNA]</scope>
    <source>
        <strain evidence="1 2">SJW1-29</strain>
    </source>
</reference>
<dbReference type="Proteomes" id="UP000479293">
    <property type="component" value="Unassembled WGS sequence"/>
</dbReference>
<gene>
    <name evidence="1" type="ORF">GBK04_25430</name>
</gene>
<sequence>MATKPKICNQHTGPTKNGFLTIRCHVCEETTQIRMPIPIQEFARQSAAFVSLHTVKGCNKEQIH</sequence>
<organism evidence="1 2">
    <name type="scientific">Salmonirosea aquatica</name>
    <dbReference type="NCBI Taxonomy" id="2654236"/>
    <lineage>
        <taxon>Bacteria</taxon>
        <taxon>Pseudomonadati</taxon>
        <taxon>Bacteroidota</taxon>
        <taxon>Cytophagia</taxon>
        <taxon>Cytophagales</taxon>
        <taxon>Spirosomataceae</taxon>
        <taxon>Salmonirosea</taxon>
    </lineage>
</organism>
<dbReference type="EMBL" id="WHLY01000002">
    <property type="protein sequence ID" value="MPR36592.1"/>
    <property type="molecule type" value="Genomic_DNA"/>
</dbReference>
<name>A0A7C9FTC8_9BACT</name>